<protein>
    <submittedName>
        <fullName evidence="1">Uncharacterized protein</fullName>
    </submittedName>
</protein>
<dbReference type="Proteomes" id="UP000315289">
    <property type="component" value="Unassembled WGS sequence"/>
</dbReference>
<comment type="caution">
    <text evidence="1">The sequence shown here is derived from an EMBL/GenBank/DDBJ whole genome shotgun (WGS) entry which is preliminary data.</text>
</comment>
<sequence length="91" mass="10584">MTTRIENAVIFHIEVIPPMKTESLIREVSIIEAAIIIDSTPTIQAFDSWKRKLVTFNSLYLLETTKFIKSFYINGEIIVKLERQVQTPRLM</sequence>
<dbReference type="AlphaFoldDB" id="A0A557SUT1"/>
<dbReference type="RefSeq" id="WP_144731548.1">
    <property type="nucleotide sequence ID" value="NZ_ML675584.1"/>
</dbReference>
<proteinExistence type="predicted"/>
<organism evidence="1 2">
    <name type="scientific">Candidatus Nitrosocosmicus arcticus</name>
    <dbReference type="NCBI Taxonomy" id="2035267"/>
    <lineage>
        <taxon>Archaea</taxon>
        <taxon>Nitrososphaerota</taxon>
        <taxon>Nitrososphaeria</taxon>
        <taxon>Nitrososphaerales</taxon>
        <taxon>Nitrososphaeraceae</taxon>
        <taxon>Candidatus Nitrosocosmicus</taxon>
    </lineage>
</organism>
<evidence type="ECO:0000313" key="2">
    <source>
        <dbReference type="Proteomes" id="UP000315289"/>
    </source>
</evidence>
<dbReference type="EMBL" id="VOAH01000008">
    <property type="protein sequence ID" value="TVP40358.1"/>
    <property type="molecule type" value="Genomic_DNA"/>
</dbReference>
<evidence type="ECO:0000313" key="1">
    <source>
        <dbReference type="EMBL" id="TVP40358.1"/>
    </source>
</evidence>
<reference evidence="1 2" key="1">
    <citation type="journal article" date="2019" name="Front. Microbiol.">
        <title>Ammonia Oxidation by the Arctic Terrestrial Thaumarchaeote Candidatus Nitrosocosmicus arcticus Is Stimulated by Increasing Temperatures.</title>
        <authorList>
            <person name="Alves R.J.E."/>
            <person name="Kerou M."/>
            <person name="Zappe A."/>
            <person name="Bittner R."/>
            <person name="Abby S.S."/>
            <person name="Schmidt H.A."/>
            <person name="Pfeifer K."/>
            <person name="Schleper C."/>
        </authorList>
    </citation>
    <scope>NUCLEOTIDE SEQUENCE [LARGE SCALE GENOMIC DNA]</scope>
    <source>
        <strain evidence="1 2">Kfb</strain>
    </source>
</reference>
<gene>
    <name evidence="1" type="ORF">NARC_80084</name>
</gene>
<name>A0A557SUT1_9ARCH</name>
<accession>A0A557SUT1</accession>
<keyword evidence="2" id="KW-1185">Reference proteome</keyword>